<proteinExistence type="predicted"/>
<sequence length="175" mass="20038">MNQYDSRSHLDSKCRHGPQETGYYNRGKEAPSTINPPRYSEYGQRLYSHEPEYTWPPEHRRPADAKRHEARHDASAWPSYQTQTYDAKPEYARDMDPRYGHDSRSDAAAWSAHQMPREGPTMRSATDTLSRGISSTVKNSIAPWRLYKLKDSVPQIVEGGLQLAQAAAFSGSRRR</sequence>
<feature type="compositionally biased region" description="Polar residues" evidence="1">
    <location>
        <begin position="123"/>
        <end position="134"/>
    </location>
</feature>
<feature type="compositionally biased region" description="Basic and acidic residues" evidence="1">
    <location>
        <begin position="87"/>
        <end position="105"/>
    </location>
</feature>
<evidence type="ECO:0000313" key="2">
    <source>
        <dbReference type="EMBL" id="KJZ71355.1"/>
    </source>
</evidence>
<dbReference type="AlphaFoldDB" id="A0A0F7ZLQ9"/>
<organism evidence="2 3">
    <name type="scientific">Hirsutella minnesotensis 3608</name>
    <dbReference type="NCBI Taxonomy" id="1043627"/>
    <lineage>
        <taxon>Eukaryota</taxon>
        <taxon>Fungi</taxon>
        <taxon>Dikarya</taxon>
        <taxon>Ascomycota</taxon>
        <taxon>Pezizomycotina</taxon>
        <taxon>Sordariomycetes</taxon>
        <taxon>Hypocreomycetidae</taxon>
        <taxon>Hypocreales</taxon>
        <taxon>Ophiocordycipitaceae</taxon>
        <taxon>Hirsutella</taxon>
    </lineage>
</organism>
<feature type="region of interest" description="Disordered" evidence="1">
    <location>
        <begin position="1"/>
        <end position="134"/>
    </location>
</feature>
<protein>
    <submittedName>
        <fullName evidence="2">Uncharacterized protein</fullName>
    </submittedName>
</protein>
<reference evidence="2 3" key="1">
    <citation type="journal article" date="2014" name="Genome Biol. Evol.">
        <title>Comparative genomics and transcriptomics analyses reveal divergent lifestyle features of nematode endoparasitic fungus Hirsutella minnesotensis.</title>
        <authorList>
            <person name="Lai Y."/>
            <person name="Liu K."/>
            <person name="Zhang X."/>
            <person name="Zhang X."/>
            <person name="Li K."/>
            <person name="Wang N."/>
            <person name="Shu C."/>
            <person name="Wu Y."/>
            <person name="Wang C."/>
            <person name="Bushley K.E."/>
            <person name="Xiang M."/>
            <person name="Liu X."/>
        </authorList>
    </citation>
    <scope>NUCLEOTIDE SEQUENCE [LARGE SCALE GENOMIC DNA]</scope>
    <source>
        <strain evidence="2 3">3608</strain>
    </source>
</reference>
<accession>A0A0F7ZLQ9</accession>
<name>A0A0F7ZLQ9_9HYPO</name>
<dbReference type="EMBL" id="KQ030577">
    <property type="protein sequence ID" value="KJZ71355.1"/>
    <property type="molecule type" value="Genomic_DNA"/>
</dbReference>
<evidence type="ECO:0000313" key="3">
    <source>
        <dbReference type="Proteomes" id="UP000054481"/>
    </source>
</evidence>
<feature type="compositionally biased region" description="Basic and acidic residues" evidence="1">
    <location>
        <begin position="1"/>
        <end position="18"/>
    </location>
</feature>
<dbReference type="Proteomes" id="UP000054481">
    <property type="component" value="Unassembled WGS sequence"/>
</dbReference>
<evidence type="ECO:0000256" key="1">
    <source>
        <dbReference type="SAM" id="MobiDB-lite"/>
    </source>
</evidence>
<gene>
    <name evidence="2" type="ORF">HIM_09238</name>
</gene>
<keyword evidence="3" id="KW-1185">Reference proteome</keyword>
<feature type="compositionally biased region" description="Basic and acidic residues" evidence="1">
    <location>
        <begin position="47"/>
        <end position="74"/>
    </location>
</feature>